<accession>A0AAD4QDT3</accession>
<dbReference type="Proteomes" id="UP001201163">
    <property type="component" value="Unassembled WGS sequence"/>
</dbReference>
<protein>
    <submittedName>
        <fullName evidence="1">Uncharacterized protein</fullName>
    </submittedName>
</protein>
<comment type="caution">
    <text evidence="1">The sequence shown here is derived from an EMBL/GenBank/DDBJ whole genome shotgun (WGS) entry which is preliminary data.</text>
</comment>
<feature type="non-terminal residue" evidence="1">
    <location>
        <position position="111"/>
    </location>
</feature>
<keyword evidence="2" id="KW-1185">Reference proteome</keyword>
<evidence type="ECO:0000313" key="2">
    <source>
        <dbReference type="Proteomes" id="UP001201163"/>
    </source>
</evidence>
<gene>
    <name evidence="1" type="ORF">EDB92DRAFT_1860902</name>
</gene>
<organism evidence="1 2">
    <name type="scientific">Lactarius akahatsu</name>
    <dbReference type="NCBI Taxonomy" id="416441"/>
    <lineage>
        <taxon>Eukaryota</taxon>
        <taxon>Fungi</taxon>
        <taxon>Dikarya</taxon>
        <taxon>Basidiomycota</taxon>
        <taxon>Agaricomycotina</taxon>
        <taxon>Agaricomycetes</taxon>
        <taxon>Russulales</taxon>
        <taxon>Russulaceae</taxon>
        <taxon>Lactarius</taxon>
    </lineage>
</organism>
<proteinExistence type="predicted"/>
<evidence type="ECO:0000313" key="1">
    <source>
        <dbReference type="EMBL" id="KAH8991568.1"/>
    </source>
</evidence>
<reference evidence="1" key="1">
    <citation type="submission" date="2022-01" db="EMBL/GenBank/DDBJ databases">
        <title>Comparative genomics reveals a dynamic genome evolution in the ectomycorrhizal milk-cap (Lactarius) mushrooms.</title>
        <authorList>
            <consortium name="DOE Joint Genome Institute"/>
            <person name="Lebreton A."/>
            <person name="Tang N."/>
            <person name="Kuo A."/>
            <person name="LaButti K."/>
            <person name="Drula E."/>
            <person name="Barry K."/>
            <person name="Clum A."/>
            <person name="Lipzen A."/>
            <person name="Mousain D."/>
            <person name="Ng V."/>
            <person name="Wang R."/>
            <person name="Wang X."/>
            <person name="Dai Y."/>
            <person name="Henrissat B."/>
            <person name="Grigoriev I.V."/>
            <person name="Guerin-Laguette A."/>
            <person name="Yu F."/>
            <person name="Martin F.M."/>
        </authorList>
    </citation>
    <scope>NUCLEOTIDE SEQUENCE</scope>
    <source>
        <strain evidence="1">QP</strain>
    </source>
</reference>
<dbReference type="EMBL" id="JAKELL010000026">
    <property type="protein sequence ID" value="KAH8991568.1"/>
    <property type="molecule type" value="Genomic_DNA"/>
</dbReference>
<sequence length="111" mass="12463">MSLPTVKKLPVIIWSLLQALILIFKHATFLRLDGLSSESALTRAELDYREANIDLKIRQHLTGSSQDSVEVSASFLMATDIEPSRSSANVHVHGKEHWFKRLLNPASPRKS</sequence>
<dbReference type="AlphaFoldDB" id="A0AAD4QDT3"/>
<name>A0AAD4QDT3_9AGAM</name>